<organism evidence="1 2">
    <name type="scientific">Bradyrhizobium brasilense</name>
    <dbReference type="NCBI Taxonomy" id="1419277"/>
    <lineage>
        <taxon>Bacteria</taxon>
        <taxon>Pseudomonadati</taxon>
        <taxon>Pseudomonadota</taxon>
        <taxon>Alphaproteobacteria</taxon>
        <taxon>Hyphomicrobiales</taxon>
        <taxon>Nitrobacteraceae</taxon>
        <taxon>Bradyrhizobium</taxon>
    </lineage>
</organism>
<gene>
    <name evidence="1" type="ORF">SAMN05216337_101289</name>
</gene>
<sequence>MIAAAIRRIDEFTDRFNARDLAGMDALLHFPHVILSGEQLVIWEGPGQLPTSFFDDLARTTGWAKSTYQRKEAVLVSPRKVHLLVEYSRDRADGSAASRHRNLWIVTSENHRWGIKQRSY</sequence>
<name>A0A1G6VML2_9BRAD</name>
<accession>A0A1G6VML2</accession>
<dbReference type="Proteomes" id="UP000199245">
    <property type="component" value="Unassembled WGS sequence"/>
</dbReference>
<evidence type="ECO:0000313" key="2">
    <source>
        <dbReference type="Proteomes" id="UP000199245"/>
    </source>
</evidence>
<evidence type="ECO:0008006" key="3">
    <source>
        <dbReference type="Google" id="ProtNLM"/>
    </source>
</evidence>
<reference evidence="1 2" key="1">
    <citation type="submission" date="2016-10" db="EMBL/GenBank/DDBJ databases">
        <authorList>
            <person name="de Groot N.N."/>
        </authorList>
    </citation>
    <scope>NUCLEOTIDE SEQUENCE [LARGE SCALE GENOMIC DNA]</scope>
    <source>
        <strain evidence="1 2">R5</strain>
    </source>
</reference>
<dbReference type="AlphaFoldDB" id="A0A1G6VML2"/>
<dbReference type="RefSeq" id="WP_143029572.1">
    <property type="nucleotide sequence ID" value="NZ_FMZW01000012.1"/>
</dbReference>
<proteinExistence type="predicted"/>
<dbReference type="EMBL" id="FMZW01000012">
    <property type="protein sequence ID" value="SDD54115.1"/>
    <property type="molecule type" value="Genomic_DNA"/>
</dbReference>
<protein>
    <recommendedName>
        <fullName evidence="3">DUF4440 domain-containing protein</fullName>
    </recommendedName>
</protein>
<evidence type="ECO:0000313" key="1">
    <source>
        <dbReference type="EMBL" id="SDD54115.1"/>
    </source>
</evidence>